<protein>
    <submittedName>
        <fullName evidence="1">Uncharacterized protein</fullName>
    </submittedName>
</protein>
<dbReference type="RefSeq" id="WP_037264591.1">
    <property type="nucleotide sequence ID" value="NZ_JALZ01000021.1"/>
</dbReference>
<dbReference type="STRING" id="1449350.OCH239_09145"/>
<proteinExistence type="predicted"/>
<dbReference type="EMBL" id="JALZ01000021">
    <property type="protein sequence ID" value="ETX13644.1"/>
    <property type="molecule type" value="Genomic_DNA"/>
</dbReference>
<keyword evidence="2" id="KW-1185">Reference proteome</keyword>
<dbReference type="AlphaFoldDB" id="X7EC15"/>
<evidence type="ECO:0000313" key="1">
    <source>
        <dbReference type="EMBL" id="ETX13644.1"/>
    </source>
</evidence>
<gene>
    <name evidence="1" type="ORF">OCH239_09145</name>
</gene>
<dbReference type="PATRIC" id="fig|1449350.3.peg.3185"/>
<evidence type="ECO:0000313" key="2">
    <source>
        <dbReference type="Proteomes" id="UP000022447"/>
    </source>
</evidence>
<comment type="caution">
    <text evidence="1">The sequence shown here is derived from an EMBL/GenBank/DDBJ whole genome shotgun (WGS) entry which is preliminary data.</text>
</comment>
<dbReference type="OrthoDB" id="7866445at2"/>
<organism evidence="1 2">
    <name type="scientific">Roseivivax halodurans JCM 10272</name>
    <dbReference type="NCBI Taxonomy" id="1449350"/>
    <lineage>
        <taxon>Bacteria</taxon>
        <taxon>Pseudomonadati</taxon>
        <taxon>Pseudomonadota</taxon>
        <taxon>Alphaproteobacteria</taxon>
        <taxon>Rhodobacterales</taxon>
        <taxon>Roseobacteraceae</taxon>
        <taxon>Roseivivax</taxon>
    </lineage>
</organism>
<name>X7EC15_9RHOB</name>
<dbReference type="Proteomes" id="UP000022447">
    <property type="component" value="Unassembled WGS sequence"/>
</dbReference>
<reference evidence="1 2" key="1">
    <citation type="submission" date="2014-01" db="EMBL/GenBank/DDBJ databases">
        <title>Roseivivax halodurans JCM 10272 Genome Sequencing.</title>
        <authorList>
            <person name="Lai Q."/>
            <person name="Li G."/>
            <person name="Shao Z."/>
        </authorList>
    </citation>
    <scope>NUCLEOTIDE SEQUENCE [LARGE SCALE GENOMIC DNA]</scope>
    <source>
        <strain evidence="1 2">JCM 10272</strain>
    </source>
</reference>
<sequence>MTFDDVIEKHRLAAGASSLRVSLAPAATPEGLDAELERLGAISAAYDAFRPEEIEAAKVARLRKLLREIHVLAAQGATDRIVDLTGLVVNVDLDQDLAWMRAAREKRSEPLPAITPSGA</sequence>
<accession>X7EC15</accession>